<dbReference type="Proteomes" id="UP000321595">
    <property type="component" value="Chromosome"/>
</dbReference>
<dbReference type="EMBL" id="CP042467">
    <property type="protein sequence ID" value="QED28327.1"/>
    <property type="molecule type" value="Genomic_DNA"/>
</dbReference>
<reference evidence="1 2" key="1">
    <citation type="submission" date="2019-08" db="EMBL/GenBank/DDBJ databases">
        <authorList>
            <person name="Liang Q."/>
        </authorList>
    </citation>
    <scope>NUCLEOTIDE SEQUENCE [LARGE SCALE GENOMIC DNA]</scope>
    <source>
        <strain evidence="1 2">V1718</strain>
    </source>
</reference>
<gene>
    <name evidence="1" type="ORF">FRD01_14020</name>
</gene>
<dbReference type="RefSeq" id="WP_146960654.1">
    <property type="nucleotide sequence ID" value="NZ_CP042467.1"/>
</dbReference>
<dbReference type="KEGG" id="bbae:FRD01_14020"/>
<accession>A0A5B8XT44</accession>
<evidence type="ECO:0000313" key="2">
    <source>
        <dbReference type="Proteomes" id="UP000321595"/>
    </source>
</evidence>
<sequence length="125" mass="14323">MSSNIKADKEISDELDRLEAEYSSVPENRTFIGRGPKAIREHLRLASAPKKQLTIRLDADIVERFKDLAGEDGSYQTLMNRALHEWLEAQSIGELLDSQIQRLETAIRRQETKELVLPPQDPREP</sequence>
<dbReference type="AlphaFoldDB" id="A0A5B8XT44"/>
<keyword evidence="2" id="KW-1185">Reference proteome</keyword>
<evidence type="ECO:0000313" key="1">
    <source>
        <dbReference type="EMBL" id="QED28327.1"/>
    </source>
</evidence>
<dbReference type="InterPro" id="IPR025528">
    <property type="entry name" value="BrnA_antitoxin"/>
</dbReference>
<protein>
    <submittedName>
        <fullName evidence="1">BrnA antitoxin family protein</fullName>
    </submittedName>
</protein>
<proteinExistence type="predicted"/>
<name>A0A5B8XT44_9DELT</name>
<dbReference type="Pfam" id="PF14384">
    <property type="entry name" value="BrnA_antitoxin"/>
    <property type="match status" value="1"/>
</dbReference>
<organism evidence="1 2">
    <name type="scientific">Microvenator marinus</name>
    <dbReference type="NCBI Taxonomy" id="2600177"/>
    <lineage>
        <taxon>Bacteria</taxon>
        <taxon>Deltaproteobacteria</taxon>
        <taxon>Bradymonadales</taxon>
        <taxon>Microvenatoraceae</taxon>
        <taxon>Microvenator</taxon>
    </lineage>
</organism>
<dbReference type="OrthoDB" id="5297245at2"/>